<evidence type="ECO:0000313" key="9">
    <source>
        <dbReference type="EMBL" id="OGK03757.1"/>
    </source>
</evidence>
<feature type="transmembrane region" description="Helical" evidence="8">
    <location>
        <begin position="451"/>
        <end position="469"/>
    </location>
</feature>
<dbReference type="PANTHER" id="PTHR11629">
    <property type="entry name" value="VACUOLAR PROTON ATPASES"/>
    <property type="match status" value="1"/>
</dbReference>
<keyword evidence="3" id="KW-0813">Transport</keyword>
<feature type="transmembrane region" description="Helical" evidence="8">
    <location>
        <begin position="534"/>
        <end position="562"/>
    </location>
</feature>
<comment type="subcellular location">
    <subcellularLocation>
        <location evidence="1">Membrane</location>
        <topology evidence="1">Multi-pass membrane protein</topology>
    </subcellularLocation>
</comment>
<evidence type="ECO:0000256" key="6">
    <source>
        <dbReference type="ARBA" id="ARBA00023065"/>
    </source>
</evidence>
<evidence type="ECO:0000256" key="3">
    <source>
        <dbReference type="ARBA" id="ARBA00022448"/>
    </source>
</evidence>
<dbReference type="EMBL" id="MFYX01000083">
    <property type="protein sequence ID" value="OGK03757.1"/>
    <property type="molecule type" value="Genomic_DNA"/>
</dbReference>
<dbReference type="GO" id="GO:0007035">
    <property type="term" value="P:vacuolar acidification"/>
    <property type="evidence" value="ECO:0007669"/>
    <property type="project" value="TreeGrafter"/>
</dbReference>
<feature type="transmembrane region" description="Helical" evidence="8">
    <location>
        <begin position="415"/>
        <end position="439"/>
    </location>
</feature>
<dbReference type="PANTHER" id="PTHR11629:SF63">
    <property type="entry name" value="V-TYPE PROTON ATPASE SUBUNIT A"/>
    <property type="match status" value="1"/>
</dbReference>
<evidence type="ECO:0000256" key="1">
    <source>
        <dbReference type="ARBA" id="ARBA00004141"/>
    </source>
</evidence>
<dbReference type="Pfam" id="PF01496">
    <property type="entry name" value="V_ATPase_I"/>
    <property type="match status" value="1"/>
</dbReference>
<name>A0A1F7FB98_UNCRA</name>
<dbReference type="GO" id="GO:0051117">
    <property type="term" value="F:ATPase binding"/>
    <property type="evidence" value="ECO:0007669"/>
    <property type="project" value="TreeGrafter"/>
</dbReference>
<dbReference type="GO" id="GO:0033179">
    <property type="term" value="C:proton-transporting V-type ATPase, V0 domain"/>
    <property type="evidence" value="ECO:0007669"/>
    <property type="project" value="InterPro"/>
</dbReference>
<keyword evidence="5 8" id="KW-1133">Transmembrane helix</keyword>
<comment type="caution">
    <text evidence="9">The sequence shown here is derived from an EMBL/GenBank/DDBJ whole genome shotgun (WGS) entry which is preliminary data.</text>
</comment>
<dbReference type="InterPro" id="IPR002490">
    <property type="entry name" value="V-ATPase_116kDa_su"/>
</dbReference>
<feature type="transmembrane region" description="Helical" evidence="8">
    <location>
        <begin position="359"/>
        <end position="383"/>
    </location>
</feature>
<feature type="transmembrane region" description="Helical" evidence="8">
    <location>
        <begin position="582"/>
        <end position="607"/>
    </location>
</feature>
<dbReference type="AlphaFoldDB" id="A0A1F7FB98"/>
<evidence type="ECO:0000256" key="8">
    <source>
        <dbReference type="SAM" id="Phobius"/>
    </source>
</evidence>
<proteinExistence type="inferred from homology"/>
<dbReference type="GO" id="GO:0016471">
    <property type="term" value="C:vacuolar proton-transporting V-type ATPase complex"/>
    <property type="evidence" value="ECO:0007669"/>
    <property type="project" value="TreeGrafter"/>
</dbReference>
<keyword evidence="7 8" id="KW-0472">Membrane</keyword>
<evidence type="ECO:0000256" key="2">
    <source>
        <dbReference type="ARBA" id="ARBA00009904"/>
    </source>
</evidence>
<protein>
    <submittedName>
        <fullName evidence="9">Uncharacterized protein</fullName>
    </submittedName>
</protein>
<evidence type="ECO:0000256" key="5">
    <source>
        <dbReference type="ARBA" id="ARBA00022989"/>
    </source>
</evidence>
<comment type="similarity">
    <text evidence="2">Belongs to the V-ATPase 116 kDa subunit family.</text>
</comment>
<keyword evidence="6" id="KW-0406">Ion transport</keyword>
<feature type="transmembrane region" description="Helical" evidence="8">
    <location>
        <begin position="316"/>
        <end position="347"/>
    </location>
</feature>
<accession>A0A1F7FB98</accession>
<gene>
    <name evidence="9" type="ORF">A2519_02080</name>
</gene>
<feature type="transmembrane region" description="Helical" evidence="8">
    <location>
        <begin position="489"/>
        <end position="513"/>
    </location>
</feature>
<keyword evidence="4 8" id="KW-0812">Transmembrane</keyword>
<evidence type="ECO:0000256" key="4">
    <source>
        <dbReference type="ARBA" id="ARBA00022692"/>
    </source>
</evidence>
<evidence type="ECO:0000256" key="7">
    <source>
        <dbReference type="ARBA" id="ARBA00023136"/>
    </source>
</evidence>
<dbReference type="GO" id="GO:0046961">
    <property type="term" value="F:proton-transporting ATPase activity, rotational mechanism"/>
    <property type="evidence" value="ECO:0007669"/>
    <property type="project" value="InterPro"/>
</dbReference>
<organism evidence="9 10">
    <name type="scientific">Candidatus Raymondbacteria bacterium RIFOXYD12_FULL_49_13</name>
    <dbReference type="NCBI Taxonomy" id="1817890"/>
    <lineage>
        <taxon>Bacteria</taxon>
        <taxon>Raymondiibacteriota</taxon>
    </lineage>
</organism>
<evidence type="ECO:0000313" key="10">
    <source>
        <dbReference type="Proteomes" id="UP000179243"/>
    </source>
</evidence>
<dbReference type="Proteomes" id="UP000179243">
    <property type="component" value="Unassembled WGS sequence"/>
</dbReference>
<reference evidence="9 10" key="1">
    <citation type="journal article" date="2016" name="Nat. Commun.">
        <title>Thousands of microbial genomes shed light on interconnected biogeochemical processes in an aquifer system.</title>
        <authorList>
            <person name="Anantharaman K."/>
            <person name="Brown C.T."/>
            <person name="Hug L.A."/>
            <person name="Sharon I."/>
            <person name="Castelle C.J."/>
            <person name="Probst A.J."/>
            <person name="Thomas B.C."/>
            <person name="Singh A."/>
            <person name="Wilkins M.J."/>
            <person name="Karaoz U."/>
            <person name="Brodie E.L."/>
            <person name="Williams K.H."/>
            <person name="Hubbard S.S."/>
            <person name="Banfield J.F."/>
        </authorList>
    </citation>
    <scope>NUCLEOTIDE SEQUENCE [LARGE SCALE GENOMIC DNA]</scope>
</reference>
<sequence length="641" mass="70238">MIVKMRKVSVLLHHKAREEFLAGLQEVGVVHVTENPDKDAVSMHKRIESIKETEKVCAGLKKAAAVLEEQLPQKNDQDAGSVMRQFHDRTQRIDALDQGLQRLQKDEAVFEPWGEFDPTIINKLQETGISVRFFQAPEKKFNQLDPSGFLRVEISRVKGQVFFVIVAQKNENTVIDADEIRLPAGSLRNVRDANIKAIADKNTLGKELQALSAYSDVLRAHANLLQDQHCFLSAGEDLVSEAQGKLLMLTGFFPAGEEKAVKEYLEKRPVWFEISEPAATDSIPVLLKNGWFARKFEPVLSMLSLPSYYEIDPVPFFAPFLVLFIGLCLGDVGYGSLLLIASIAGLFKAPKKFKPVFETTTVISAVVIFAGVLLNSFFGLTLFAGPGIPAETAIFSNGAQWFCPLSPFASEKGTIYPMMSFAIVLGMVQVFLAIALRAVNAVRQNTWVHGIYPLSFFPIFGGFLVIGAHTNLFGLNMAGFAVNQWKVGALWMAVPATAGWAMFFGGIALFMLFNNPGTKIFMRPLRGLWEAFNFITGMLSSILSYLRLFALGLASGLLGSSFNNMAVQIVSSGGSPDWTSPMAVAAVLLLVVGHSVNLGLSIISAIIHPLRLTFVEFIFSNLGFAGGGKAYNPLKKLTQSS</sequence>